<dbReference type="InterPro" id="IPR050499">
    <property type="entry name" value="PEP-utilizing_PTS_enzyme"/>
</dbReference>
<evidence type="ECO:0000259" key="1">
    <source>
        <dbReference type="Pfam" id="PF02896"/>
    </source>
</evidence>
<dbReference type="SUPFAM" id="SSF51621">
    <property type="entry name" value="Phosphoenolpyruvate/pyruvate domain"/>
    <property type="match status" value="1"/>
</dbReference>
<dbReference type="InterPro" id="IPR023151">
    <property type="entry name" value="PEP_util_CS"/>
</dbReference>
<feature type="non-terminal residue" evidence="2">
    <location>
        <position position="1"/>
    </location>
</feature>
<dbReference type="Pfam" id="PF02896">
    <property type="entry name" value="PEP-utilizers_C"/>
    <property type="match status" value="1"/>
</dbReference>
<dbReference type="AlphaFoldDB" id="A0A382UP64"/>
<accession>A0A382UP64</accession>
<proteinExistence type="predicted"/>
<dbReference type="EMBL" id="UINC01145747">
    <property type="protein sequence ID" value="SVD36063.1"/>
    <property type="molecule type" value="Genomic_DNA"/>
</dbReference>
<organism evidence="2">
    <name type="scientific">marine metagenome</name>
    <dbReference type="NCBI Taxonomy" id="408172"/>
    <lineage>
        <taxon>unclassified sequences</taxon>
        <taxon>metagenomes</taxon>
        <taxon>ecological metagenomes</taxon>
    </lineage>
</organism>
<protein>
    <recommendedName>
        <fullName evidence="1">PEP-utilising enzyme C-terminal domain-containing protein</fullName>
    </recommendedName>
</protein>
<dbReference type="PANTHER" id="PTHR46244:SF6">
    <property type="entry name" value="PHOSPHOENOLPYRUVATE-PROTEIN PHOSPHOTRANSFERASE"/>
    <property type="match status" value="1"/>
</dbReference>
<name>A0A382UP64_9ZZZZ</name>
<dbReference type="GO" id="GO:0016772">
    <property type="term" value="F:transferase activity, transferring phosphorus-containing groups"/>
    <property type="evidence" value="ECO:0007669"/>
    <property type="project" value="InterPro"/>
</dbReference>
<dbReference type="InterPro" id="IPR000121">
    <property type="entry name" value="PEP_util_C"/>
</dbReference>
<dbReference type="PROSITE" id="PS00742">
    <property type="entry name" value="PEP_ENZYMES_2"/>
    <property type="match status" value="1"/>
</dbReference>
<dbReference type="InterPro" id="IPR015813">
    <property type="entry name" value="Pyrv/PenolPyrv_kinase-like_dom"/>
</dbReference>
<sequence length="267" mass="29519">EAFPSGAVFIRTFDLGGDKFPMFLHMPQEENPFLGWRAIRVCLDEPELFRTQLRALLRATAHGDVRMMLPLVNDVEEVIQVRALLDEEAKRLADDGIPYNVGYKLGVMIETPAAALDAAELARYCDFFSIGTNDLVQYTLAVDRTSTRLAKLYNPFHPAVVRQLHHVARASHAAGIEVSVCGEMASNPLAAFLLLGLDITVLSMSWPSLPEIKKMVREVRIEDARHAAQKALAADTSRDVTECLVDGIGDSIDLTAFSGRWSLSVPR</sequence>
<dbReference type="PRINTS" id="PR01736">
    <property type="entry name" value="PHPHTRNFRASE"/>
</dbReference>
<evidence type="ECO:0000313" key="2">
    <source>
        <dbReference type="EMBL" id="SVD36063.1"/>
    </source>
</evidence>
<dbReference type="Gene3D" id="3.20.20.60">
    <property type="entry name" value="Phosphoenolpyruvate-binding domains"/>
    <property type="match status" value="1"/>
</dbReference>
<feature type="domain" description="PEP-utilising enzyme C-terminal" evidence="1">
    <location>
        <begin position="4"/>
        <end position="219"/>
    </location>
</feature>
<dbReference type="InterPro" id="IPR040442">
    <property type="entry name" value="Pyrv_kinase-like_dom_sf"/>
</dbReference>
<reference evidence="2" key="1">
    <citation type="submission" date="2018-05" db="EMBL/GenBank/DDBJ databases">
        <authorList>
            <person name="Lanie J.A."/>
            <person name="Ng W.-L."/>
            <person name="Kazmierczak K.M."/>
            <person name="Andrzejewski T.M."/>
            <person name="Davidsen T.M."/>
            <person name="Wayne K.J."/>
            <person name="Tettelin H."/>
            <person name="Glass J.I."/>
            <person name="Rusch D."/>
            <person name="Podicherti R."/>
            <person name="Tsui H.-C.T."/>
            <person name="Winkler M.E."/>
        </authorList>
    </citation>
    <scope>NUCLEOTIDE SEQUENCE</scope>
</reference>
<gene>
    <name evidence="2" type="ORF">METZ01_LOCUS388917</name>
</gene>
<dbReference type="PANTHER" id="PTHR46244">
    <property type="entry name" value="PHOSPHOENOLPYRUVATE-PROTEIN PHOSPHOTRANSFERASE"/>
    <property type="match status" value="1"/>
</dbReference>